<accession>A0A838XJX2</accession>
<dbReference type="Proteomes" id="UP000559404">
    <property type="component" value="Unassembled WGS sequence"/>
</dbReference>
<dbReference type="EMBL" id="JACEON010000003">
    <property type="protein sequence ID" value="MBA4610835.1"/>
    <property type="molecule type" value="Genomic_DNA"/>
</dbReference>
<proteinExistence type="predicted"/>
<reference evidence="2 3" key="2">
    <citation type="submission" date="2020-08" db="EMBL/GenBank/DDBJ databases">
        <title>Stappia taiwanensis sp. nov., isolated from a coastal thermal spring.</title>
        <authorList>
            <person name="Kampfer P."/>
        </authorList>
    </citation>
    <scope>NUCLEOTIDE SEQUENCE [LARGE SCALE GENOMIC DNA]</scope>
    <source>
        <strain evidence="2 3">DSM 23284</strain>
    </source>
</reference>
<protein>
    <submittedName>
        <fullName evidence="2">Uncharacterized protein</fullName>
    </submittedName>
</protein>
<name>A0A838XJX2_9HYPH</name>
<dbReference type="RefSeq" id="WP_181759035.1">
    <property type="nucleotide sequence ID" value="NZ_BMCR01000004.1"/>
</dbReference>
<evidence type="ECO:0000313" key="3">
    <source>
        <dbReference type="Proteomes" id="UP000559404"/>
    </source>
</evidence>
<evidence type="ECO:0000256" key="1">
    <source>
        <dbReference type="SAM" id="MobiDB-lite"/>
    </source>
</evidence>
<reference evidence="2 3" key="1">
    <citation type="submission" date="2020-07" db="EMBL/GenBank/DDBJ databases">
        <authorList>
            <person name="Li M."/>
        </authorList>
    </citation>
    <scope>NUCLEOTIDE SEQUENCE [LARGE SCALE GENOMIC DNA]</scope>
    <source>
        <strain evidence="2 3">DSM 23284</strain>
    </source>
</reference>
<sequence length="122" mass="12878">MLAPALGGRSVHRRIERPSRDKVKALLPRREKTTTMFCGGVEIRDFFREAPEFERNPAIGGEAAKRASAAGGGGIFAAGRSPGMGIFREFGANRADPLHGARQVAGGVAGSENATFCGAQKH</sequence>
<feature type="region of interest" description="Disordered" evidence="1">
    <location>
        <begin position="1"/>
        <end position="22"/>
    </location>
</feature>
<dbReference type="AlphaFoldDB" id="A0A838XJX2"/>
<keyword evidence="3" id="KW-1185">Reference proteome</keyword>
<gene>
    <name evidence="2" type="ORF">H1W37_04180</name>
</gene>
<comment type="caution">
    <text evidence="2">The sequence shown here is derived from an EMBL/GenBank/DDBJ whole genome shotgun (WGS) entry which is preliminary data.</text>
</comment>
<evidence type="ECO:0000313" key="2">
    <source>
        <dbReference type="EMBL" id="MBA4610835.1"/>
    </source>
</evidence>
<organism evidence="2 3">
    <name type="scientific">Stappia taiwanensis</name>
    <dbReference type="NCBI Taxonomy" id="992267"/>
    <lineage>
        <taxon>Bacteria</taxon>
        <taxon>Pseudomonadati</taxon>
        <taxon>Pseudomonadota</taxon>
        <taxon>Alphaproteobacteria</taxon>
        <taxon>Hyphomicrobiales</taxon>
        <taxon>Stappiaceae</taxon>
        <taxon>Stappia</taxon>
    </lineage>
</organism>